<dbReference type="PROSITE" id="PS51117">
    <property type="entry name" value="LAMININ_NTER"/>
    <property type="match status" value="1"/>
</dbReference>
<gene>
    <name evidence="19" type="ORF">PoB_001941500</name>
</gene>
<feature type="domain" description="Laminin EGF-like" evidence="15">
    <location>
        <begin position="432"/>
        <end position="485"/>
    </location>
</feature>
<sequence>METSETTHRSNLPGCNTNIMHRSSKSRPFKKQNCSWSPRMGHCLTCSLACTFAIFTIVSVQFGVQAQECGDSAGCYPPIFDLLENIASFPARTYSVSGTCGLDPPASVQFRSLLNSDLTSYVCDPGQNGPDNLVDAQAENVNTYWQSPLMVASAGAAPTPQFVEFRFTDEFLFYEMFVTFHVPNVQDPFNSADARPQKMAIEKLDASGTNWTPLVYLATDCAASYPGVPVFDPRAATDQYDTLYCREHEFAGEDPFLDVDNLVNYSPGFLFDVSFSLLRNNPDAIAHYTTRGIRLNIQQPASLVPDKSYVIISEVVIDARCSCSGHASQCGGPNGATCQCSHNTAGDQCSSCLALYNNKQWQIGTTTTANACEQCSCNGYAEACTFDETKDHGVCTACGSNTAGDFCDSCVEGFYINPAYANDSTVPYCLPCSCSPEGTLPSALTTCEVTTGQCTCKERVEGRDCSVCKDTFWAIAESKPLGCDACSCNPAGSEGSINLCDKITGRCICKANVEGDTCGSCKTATFNFQASNPDGCTPCDCDPGASTSEACNLSNGQCPCRTFIGTRDCSVPNENYYVPKMDLIVLEPEEYTSENVVLRSGHGTEGATVSGRGLVNLTPANQIDISFTSPFSGPMTMVARYEIPSLETIVVLQGNLILTSSTGYTCSGQSFPAGQSWTLLYSNVRFTLRGGVILGDVCLNQGSTYTITLTNPSSAFLVDSVLLMPSTSGMQAALSGRLDQESLERCVEQTMNEIRSNRVDCSSVEYSAVAAFLDGAQACSCPAGAAVSSSVCDGRTGDCPCLPGALAPDCTQCEVDAYSFSAATGCTDCACHPTGSASDTCDDTGKCQCLPNVQGQKCDVCASEHYGLSTGEGCIPCQCDGNYSVNNNCNDQGQCLCKVGVAGPLCKACLDGYYNLSPQGCTQCSCNPQGSTDRSCDVSSGICQCLANVEGDNCGTCKTGFFGLGPWHAGGCMPCFCWSHGQECSSAPGYYSAITERSWPAQTEADKWQAVGEDGQSDVQVDMPETGTRPGYSLRVNEASRGSFDIFLLADSEFLGDQASSYGRSLTIVVKKSPPSTSLTFQPSESATDQRYDVILENPFCSVGYRWNSSGVVENQETSLTIQMIESNWEKVSCASTDNTTLPSYPEFMAVLAELRQLKIRVYTANMSDSALDLVYVSLDSSVDGAETSSHSGVLINNEELCQCETGYTGSSCERCGKDYTREESGNNYPGTNCVPCSCNGHGTTVCTTEQLQASSDPSTCAASITACDPVSGVCNCRDNTAGDHCELCVIGYYGDATRGTENDCLPCGCPGSIVGGDVNVFATSCSANEAGDPVCTNCTDGHGGNRCEFCLDGYFGTPENATNNGGNCSLCNCNDRADTCDTRTGQCINCRNNTAGNNCEICAPGFFGNAMTETCQECTCSNYPGATGNCDHVTGECECLPNVGGETCDVCDDTTFNLTAGRGCEPCNCSADGSLSLVCNKTTGDCPCRDLVQGRTCAECEPGFWNVNPTTGCDPCGCNAEGTIRRQDGSIDPTCDVTTGQCNCALPGIVGRTCDVCSPISKNTYTYITLFFIGTFPSCELCGECFDSWADKIEFEGNSIAMADSAIRDIWLHYDNQTEQQVSAALDVIEEKITEAAKSISAVEELANQLQNIQERFSQAMVKEKAVSGDISDLSQTQQTVQAILTSMTALTEMVEISVTVSTSVSDLRQQLDDLIREAEALSQRGNSSWANIERLSFIVASPQERERQLRQQANALLAISSRANQNYELAANLYRTTVNPGVEDKATELASATRSVAEARTMAEEVQSLIESVQTDVSAIQAATEALGTGASTVKASLLKAVQDLQQFVSNTSAAQITARQVRQSALIFKNVSEKAAETMINSTSELLEDLAALTQAQNDLVKAQTQANTVQSTRLATQLELESVVRQINQSDVSPQAVEALNRRAEEDLFTAEQAVDDTQKALAKARELNQDLILMAQDVYESRELRTQATGLRLASDASQRHINETLQEARAHSDKAEADAADITAEAQTQTTTIQEVTSCLDQVEVDVASAVTSAQQMKERADTASVAQRTLLSLMVSIGEEDSDKGVVTVLTSLTQANSTLTLMETNLSELEALVDIAGLVQTLETQQNQLESLNAELDALTSEVDVILVSLQEADGAASCDNG</sequence>
<feature type="domain" description="Laminin EGF-like" evidence="15">
    <location>
        <begin position="924"/>
        <end position="974"/>
    </location>
</feature>
<keyword evidence="20" id="KW-1185">Reference proteome</keyword>
<feature type="domain" description="Laminin EGF-like" evidence="15">
    <location>
        <begin position="486"/>
        <end position="538"/>
    </location>
</feature>
<evidence type="ECO:0000256" key="2">
    <source>
        <dbReference type="ARBA" id="ARBA00022525"/>
    </source>
</evidence>
<feature type="domain" description="Laminin EGF-like" evidence="15">
    <location>
        <begin position="1468"/>
        <end position="1516"/>
    </location>
</feature>
<keyword evidence="6" id="KW-0084">Basement membrane</keyword>
<dbReference type="GO" id="GO:0005604">
    <property type="term" value="C:basement membrane"/>
    <property type="evidence" value="ECO:0007669"/>
    <property type="project" value="UniProtKB-SubCell"/>
</dbReference>
<dbReference type="SMART" id="SM00281">
    <property type="entry name" value="LamB"/>
    <property type="match status" value="1"/>
</dbReference>
<feature type="disulfide bond" evidence="12">
    <location>
        <begin position="1277"/>
        <end position="1286"/>
    </location>
</feature>
<dbReference type="PRINTS" id="PR00011">
    <property type="entry name" value="EGFLAMININ"/>
</dbReference>
<comment type="caution">
    <text evidence="12">Lacks conserved residue(s) required for the propagation of feature annotation.</text>
</comment>
<organism evidence="19 20">
    <name type="scientific">Plakobranchus ocellatus</name>
    <dbReference type="NCBI Taxonomy" id="259542"/>
    <lineage>
        <taxon>Eukaryota</taxon>
        <taxon>Metazoa</taxon>
        <taxon>Spiralia</taxon>
        <taxon>Lophotrochozoa</taxon>
        <taxon>Mollusca</taxon>
        <taxon>Gastropoda</taxon>
        <taxon>Heterobranchia</taxon>
        <taxon>Euthyneura</taxon>
        <taxon>Panpulmonata</taxon>
        <taxon>Sacoglossa</taxon>
        <taxon>Placobranchoidea</taxon>
        <taxon>Plakobranchidae</taxon>
        <taxon>Plakobranchus</taxon>
    </lineage>
</organism>
<dbReference type="InterPro" id="IPR000034">
    <property type="entry name" value="Laminin_IV"/>
</dbReference>
<evidence type="ECO:0000256" key="5">
    <source>
        <dbReference type="ARBA" id="ARBA00022737"/>
    </source>
</evidence>
<dbReference type="CDD" id="cd00055">
    <property type="entry name" value="EGF_Lam"/>
    <property type="match status" value="12"/>
</dbReference>
<evidence type="ECO:0000259" key="18">
    <source>
        <dbReference type="PROSITE" id="PS51117"/>
    </source>
</evidence>
<dbReference type="SUPFAM" id="SSF57196">
    <property type="entry name" value="EGF/Laminin"/>
    <property type="match status" value="11"/>
</dbReference>
<evidence type="ECO:0000259" key="16">
    <source>
        <dbReference type="PROSITE" id="PS51115"/>
    </source>
</evidence>
<feature type="coiled-coil region" evidence="13">
    <location>
        <begin position="1945"/>
        <end position="1975"/>
    </location>
</feature>
<dbReference type="InterPro" id="IPR002049">
    <property type="entry name" value="LE_dom"/>
</dbReference>
<reference evidence="19 20" key="1">
    <citation type="journal article" date="2021" name="Elife">
        <title>Chloroplast acquisition without the gene transfer in kleptoplastic sea slugs, Plakobranchus ocellatus.</title>
        <authorList>
            <person name="Maeda T."/>
            <person name="Takahashi S."/>
            <person name="Yoshida T."/>
            <person name="Shimamura S."/>
            <person name="Takaki Y."/>
            <person name="Nagai Y."/>
            <person name="Toyoda A."/>
            <person name="Suzuki Y."/>
            <person name="Arimoto A."/>
            <person name="Ishii H."/>
            <person name="Satoh N."/>
            <person name="Nishiyama T."/>
            <person name="Hasebe M."/>
            <person name="Maruyama T."/>
            <person name="Minagawa J."/>
            <person name="Obokata J."/>
            <person name="Shigenobu S."/>
        </authorList>
    </citation>
    <scope>NUCLEOTIDE SEQUENCE [LARGE SCALE GENOMIC DNA]</scope>
</reference>
<evidence type="ECO:0000256" key="4">
    <source>
        <dbReference type="ARBA" id="ARBA00022729"/>
    </source>
</evidence>
<feature type="disulfide bond" evidence="12">
    <location>
        <begin position="1419"/>
        <end position="1431"/>
    </location>
</feature>
<feature type="domain" description="Laminin EGF-like" evidence="15">
    <location>
        <begin position="1372"/>
        <end position="1418"/>
    </location>
</feature>
<feature type="disulfide bond" evidence="12">
    <location>
        <begin position="897"/>
        <end position="906"/>
    </location>
</feature>
<dbReference type="GO" id="GO:0007155">
    <property type="term" value="P:cell adhesion"/>
    <property type="evidence" value="ECO:0007669"/>
    <property type="project" value="UniProtKB-KW"/>
</dbReference>
<name>A0AAV3ZCN5_9GAST</name>
<protein>
    <submittedName>
        <fullName evidence="19">Uncharacterized protein</fullName>
    </submittedName>
</protein>
<evidence type="ECO:0000256" key="6">
    <source>
        <dbReference type="ARBA" id="ARBA00022869"/>
    </source>
</evidence>
<feature type="compositionally biased region" description="Polar residues" evidence="14">
    <location>
        <begin position="9"/>
        <end position="21"/>
    </location>
</feature>
<keyword evidence="3" id="KW-0272">Extracellular matrix</keyword>
<accession>A0AAV3ZCN5</accession>
<dbReference type="InterPro" id="IPR050440">
    <property type="entry name" value="Laminin/Netrin_ECM"/>
</dbReference>
<dbReference type="FunFam" id="2.10.25.10:FF:000407">
    <property type="entry name" value="Laminin subunit alpha-3"/>
    <property type="match status" value="1"/>
</dbReference>
<feature type="domain" description="Laminin IV type B" evidence="17">
    <location>
        <begin position="571"/>
        <end position="774"/>
    </location>
</feature>
<evidence type="ECO:0000256" key="9">
    <source>
        <dbReference type="ARBA" id="ARBA00023157"/>
    </source>
</evidence>
<keyword evidence="4" id="KW-0732">Signal</keyword>
<feature type="domain" description="Laminin N-terminal" evidence="18">
    <location>
        <begin position="71"/>
        <end position="320"/>
    </location>
</feature>
<feature type="disulfide bond" evidence="12">
    <location>
        <begin position="945"/>
        <end position="954"/>
    </location>
</feature>
<feature type="coiled-coil region" evidence="13">
    <location>
        <begin position="1637"/>
        <end position="1664"/>
    </location>
</feature>
<feature type="disulfide bond" evidence="12">
    <location>
        <begin position="849"/>
        <end position="858"/>
    </location>
</feature>
<dbReference type="FunFam" id="2.10.25.10:FF:000090">
    <property type="entry name" value="laminin subunit alpha"/>
    <property type="match status" value="2"/>
</dbReference>
<feature type="domain" description="Laminin EGF-like" evidence="15">
    <location>
        <begin position="1237"/>
        <end position="1307"/>
    </location>
</feature>
<dbReference type="FunFam" id="2.10.25.10:FF:000188">
    <property type="entry name" value="Laminin subunit gamma 2"/>
    <property type="match status" value="1"/>
</dbReference>
<keyword evidence="11 12" id="KW-0424">Laminin EGF-like domain</keyword>
<dbReference type="FunFam" id="2.10.25.10:FF:000094">
    <property type="entry name" value="Laminin subunit alpha-2"/>
    <property type="match status" value="1"/>
</dbReference>
<evidence type="ECO:0000256" key="1">
    <source>
        <dbReference type="ARBA" id="ARBA00004302"/>
    </source>
</evidence>
<evidence type="ECO:0000256" key="8">
    <source>
        <dbReference type="ARBA" id="ARBA00023054"/>
    </source>
</evidence>
<feature type="domain" description="Laminin EGF-like" evidence="15">
    <location>
        <begin position="1419"/>
        <end position="1467"/>
    </location>
</feature>
<feature type="disulfide bond" evidence="12">
    <location>
        <begin position="1391"/>
        <end position="1400"/>
    </location>
</feature>
<dbReference type="EMBL" id="BLXT01002301">
    <property type="protein sequence ID" value="GFN92909.1"/>
    <property type="molecule type" value="Genomic_DNA"/>
</dbReference>
<dbReference type="InterPro" id="IPR013015">
    <property type="entry name" value="Laminin_IV_B"/>
</dbReference>
<evidence type="ECO:0000313" key="20">
    <source>
        <dbReference type="Proteomes" id="UP000735302"/>
    </source>
</evidence>
<dbReference type="Pfam" id="PF00053">
    <property type="entry name" value="EGF_laminin"/>
    <property type="match status" value="14"/>
</dbReference>
<evidence type="ECO:0000256" key="13">
    <source>
        <dbReference type="SAM" id="Coils"/>
    </source>
</evidence>
<feature type="disulfide bond" evidence="12">
    <location>
        <begin position="1489"/>
        <end position="1498"/>
    </location>
</feature>
<dbReference type="PROSITE" id="PS51116">
    <property type="entry name" value="LAMININ_IVB"/>
    <property type="match status" value="1"/>
</dbReference>
<dbReference type="Gene3D" id="2.10.25.10">
    <property type="entry name" value="Laminin"/>
    <property type="match status" value="12"/>
</dbReference>
<feature type="region of interest" description="Disordered" evidence="14">
    <location>
        <begin position="1"/>
        <end position="24"/>
    </location>
</feature>
<dbReference type="Pfam" id="PF00052">
    <property type="entry name" value="Laminin_B"/>
    <property type="match status" value="1"/>
</dbReference>
<feature type="disulfide bond" evidence="12">
    <location>
        <begin position="924"/>
        <end position="936"/>
    </location>
</feature>
<evidence type="ECO:0000256" key="10">
    <source>
        <dbReference type="ARBA" id="ARBA00023180"/>
    </source>
</evidence>
<feature type="disulfide bond" evidence="12">
    <location>
        <begin position="829"/>
        <end position="841"/>
    </location>
</feature>
<dbReference type="PROSITE" id="PS51115">
    <property type="entry name" value="LAMININ_IVA"/>
    <property type="match status" value="1"/>
</dbReference>
<feature type="disulfide bond" evidence="12">
    <location>
        <begin position="926"/>
        <end position="943"/>
    </location>
</feature>
<keyword evidence="2" id="KW-0964">Secreted</keyword>
<feature type="coiled-coil region" evidence="13">
    <location>
        <begin position="2100"/>
        <end position="2150"/>
    </location>
</feature>
<feature type="disulfide bond" evidence="12">
    <location>
        <begin position="1470"/>
        <end position="1487"/>
    </location>
</feature>
<evidence type="ECO:0000259" key="17">
    <source>
        <dbReference type="PROSITE" id="PS51116"/>
    </source>
</evidence>
<feature type="disulfide bond" evidence="12">
    <location>
        <begin position="1440"/>
        <end position="1449"/>
    </location>
</feature>
<evidence type="ECO:0000313" key="19">
    <source>
        <dbReference type="EMBL" id="GFN92909.1"/>
    </source>
</evidence>
<dbReference type="InterPro" id="IPR000742">
    <property type="entry name" value="EGF"/>
</dbReference>
<dbReference type="Pfam" id="PF00055">
    <property type="entry name" value="Laminin_N"/>
    <property type="match status" value="1"/>
</dbReference>
<dbReference type="Proteomes" id="UP000735302">
    <property type="component" value="Unassembled WGS sequence"/>
</dbReference>
<evidence type="ECO:0000256" key="12">
    <source>
        <dbReference type="PROSITE-ProRule" id="PRU00460"/>
    </source>
</evidence>
<feature type="disulfide bond" evidence="12">
    <location>
        <begin position="1468"/>
        <end position="1480"/>
    </location>
</feature>
<feature type="domain" description="Laminin EGF-like" evidence="15">
    <location>
        <begin position="877"/>
        <end position="923"/>
    </location>
</feature>
<dbReference type="InterPro" id="IPR008211">
    <property type="entry name" value="Laminin_N"/>
</dbReference>
<dbReference type="SMART" id="SM00180">
    <property type="entry name" value="EGF_Lam"/>
    <property type="match status" value="15"/>
</dbReference>
<feature type="disulfide bond" evidence="12">
    <location>
        <begin position="456"/>
        <end position="465"/>
    </location>
</feature>
<evidence type="ECO:0000256" key="11">
    <source>
        <dbReference type="ARBA" id="ARBA00023292"/>
    </source>
</evidence>
<feature type="domain" description="Laminin IV type A" evidence="16">
    <location>
        <begin position="1003"/>
        <end position="1200"/>
    </location>
</feature>
<dbReference type="PROSITE" id="PS01248">
    <property type="entry name" value="EGF_LAM_1"/>
    <property type="match status" value="5"/>
</dbReference>
<comment type="caution">
    <text evidence="19">The sequence shown here is derived from an EMBL/GenBank/DDBJ whole genome shotgun (WGS) entry which is preliminary data.</text>
</comment>
<keyword evidence="9 12" id="KW-1015">Disulfide bond</keyword>
<feature type="disulfide bond" evidence="12">
    <location>
        <begin position="877"/>
        <end position="889"/>
    </location>
</feature>
<dbReference type="InterPro" id="IPR056863">
    <property type="entry name" value="LMN_ATRN_NET-like_EGF"/>
</dbReference>
<dbReference type="Gene3D" id="2.60.120.260">
    <property type="entry name" value="Galactose-binding domain-like"/>
    <property type="match status" value="1"/>
</dbReference>
<dbReference type="Gene3D" id="2.170.300.10">
    <property type="entry name" value="Tie2 ligand-binding domain superfamily"/>
    <property type="match status" value="1"/>
</dbReference>
<dbReference type="SMART" id="SM00136">
    <property type="entry name" value="LamNT"/>
    <property type="match status" value="1"/>
</dbReference>
<feature type="disulfide bond" evidence="12">
    <location>
        <begin position="1421"/>
        <end position="1438"/>
    </location>
</feature>
<dbReference type="FunFam" id="2.10.25.10:FF:000065">
    <property type="entry name" value="Laminin subunit beta 1"/>
    <property type="match status" value="1"/>
</dbReference>
<evidence type="ECO:0000259" key="15">
    <source>
        <dbReference type="PROSITE" id="PS50027"/>
    </source>
</evidence>
<dbReference type="GO" id="GO:0009888">
    <property type="term" value="P:tissue development"/>
    <property type="evidence" value="ECO:0007669"/>
    <property type="project" value="TreeGrafter"/>
</dbReference>
<evidence type="ECO:0000256" key="3">
    <source>
        <dbReference type="ARBA" id="ARBA00022530"/>
    </source>
</evidence>
<dbReference type="Pfam" id="PF24973">
    <property type="entry name" value="EGF_LMN_ATRN"/>
    <property type="match status" value="1"/>
</dbReference>
<evidence type="ECO:0000256" key="14">
    <source>
        <dbReference type="SAM" id="MobiDB-lite"/>
    </source>
</evidence>
<dbReference type="PANTHER" id="PTHR10574">
    <property type="entry name" value="NETRIN/LAMININ-RELATED"/>
    <property type="match status" value="1"/>
</dbReference>
<keyword evidence="5" id="KW-0677">Repeat</keyword>
<feature type="disulfide bond" evidence="12">
    <location>
        <begin position="509"/>
        <end position="518"/>
    </location>
</feature>
<evidence type="ECO:0000256" key="7">
    <source>
        <dbReference type="ARBA" id="ARBA00022889"/>
    </source>
</evidence>
<keyword evidence="7" id="KW-0130">Cell adhesion</keyword>
<dbReference type="PROSITE" id="PS50027">
    <property type="entry name" value="EGF_LAM_2"/>
    <property type="match status" value="9"/>
</dbReference>
<comment type="subcellular location">
    <subcellularLocation>
        <location evidence="1">Secreted</location>
        <location evidence="1">Extracellular space</location>
        <location evidence="1">Extracellular matrix</location>
        <location evidence="1">Basement membrane</location>
    </subcellularLocation>
</comment>
<keyword evidence="10" id="KW-0325">Glycoprotein</keyword>
<dbReference type="PANTHER" id="PTHR10574:SF436">
    <property type="entry name" value="LAMININ SUBUNIT ALPHA-2"/>
    <property type="match status" value="1"/>
</dbReference>
<dbReference type="GO" id="GO:0009887">
    <property type="term" value="P:animal organ morphogenesis"/>
    <property type="evidence" value="ECO:0007669"/>
    <property type="project" value="TreeGrafter"/>
</dbReference>
<proteinExistence type="predicted"/>
<dbReference type="PROSITE" id="PS00022">
    <property type="entry name" value="EGF_1"/>
    <property type="match status" value="1"/>
</dbReference>
<feature type="domain" description="Laminin EGF-like" evidence="15">
    <location>
        <begin position="829"/>
        <end position="876"/>
    </location>
</feature>
<keyword evidence="8 13" id="KW-0175">Coiled coil</keyword>